<sequence length="255" mass="27820">MRYNVQNADRYVSASWPAPDNICAVTTTRHGGVSAVGDGYGSLNLSLTSGDNSELVKVNRQRVANDCGWSYPPVYLKQVHGTHVVDAAECGDEPEADASISRLQGMPAMVMTADCLPVLFCNDRGSCVAAAHAGWKGLLAGVLENTVSSMDCYPLELMAWLGPAISQPCFEVGSEVRDAFVDANNEAEKGFILGNEDRWLADLYLLARQRLYSTGITRVYGGNFCTFTQDKLFFSYRRDGKASGRMASTIWMKES</sequence>
<dbReference type="PANTHER" id="PTHR30616">
    <property type="entry name" value="UNCHARACTERIZED PROTEIN YFIH"/>
    <property type="match status" value="1"/>
</dbReference>
<evidence type="ECO:0000313" key="12">
    <source>
        <dbReference type="Proteomes" id="UP001178148"/>
    </source>
</evidence>
<dbReference type="CDD" id="cd16833">
    <property type="entry name" value="YfiH"/>
    <property type="match status" value="1"/>
</dbReference>
<dbReference type="GO" id="GO:0016787">
    <property type="term" value="F:hydrolase activity"/>
    <property type="evidence" value="ECO:0007669"/>
    <property type="project" value="UniProtKB-KW"/>
</dbReference>
<dbReference type="EMBL" id="JASXSV010000009">
    <property type="protein sequence ID" value="MDP0589036.1"/>
    <property type="molecule type" value="Genomic_DNA"/>
</dbReference>
<evidence type="ECO:0000256" key="3">
    <source>
        <dbReference type="ARBA" id="ARBA00022679"/>
    </source>
</evidence>
<protein>
    <recommendedName>
        <fullName evidence="10">Purine nucleoside phosphorylase</fullName>
    </recommendedName>
</protein>
<keyword evidence="6" id="KW-0862">Zinc</keyword>
<dbReference type="InterPro" id="IPR038371">
    <property type="entry name" value="Cu_polyphenol_OxRdtase_sf"/>
</dbReference>
<accession>A0AA90SMN6</accession>
<evidence type="ECO:0000256" key="1">
    <source>
        <dbReference type="ARBA" id="ARBA00000553"/>
    </source>
</evidence>
<dbReference type="Pfam" id="PF02578">
    <property type="entry name" value="Cu-oxidase_4"/>
    <property type="match status" value="1"/>
</dbReference>
<reference evidence="11 12" key="1">
    <citation type="journal article" date="2023" name="bioRxiv">
        <title>An intranuclear bacterial parasite of deep-sea mussels expresses apoptosis inhibitors acquired from its host.</title>
        <authorList>
            <person name="Gonzalez Porras M.A."/>
            <person name="Assie A."/>
            <person name="Tietjen M."/>
            <person name="Violette M."/>
            <person name="Kleiner M."/>
            <person name="Gruber-Vodicka H."/>
            <person name="Dubilier N."/>
            <person name="Leisch N."/>
        </authorList>
    </citation>
    <scope>NUCLEOTIDE SEQUENCE [LARGE SCALE GENOMIC DNA]</scope>
    <source>
        <strain evidence="11">IAP13</strain>
    </source>
</reference>
<evidence type="ECO:0000256" key="9">
    <source>
        <dbReference type="ARBA" id="ARBA00049893"/>
    </source>
</evidence>
<name>A0AA90SMN6_9GAMM</name>
<dbReference type="Gene3D" id="3.60.140.10">
    <property type="entry name" value="CNF1/YfiH-like putative cysteine hydrolases"/>
    <property type="match status" value="1"/>
</dbReference>
<dbReference type="SUPFAM" id="SSF64438">
    <property type="entry name" value="CNF1/YfiH-like putative cysteine hydrolases"/>
    <property type="match status" value="1"/>
</dbReference>
<comment type="similarity">
    <text evidence="2 10">Belongs to the purine nucleoside phosphorylase YfiH/LACC1 family.</text>
</comment>
<proteinExistence type="inferred from homology"/>
<comment type="catalytic activity">
    <reaction evidence="8">
        <text>adenosine + phosphate = alpha-D-ribose 1-phosphate + adenine</text>
        <dbReference type="Rhea" id="RHEA:27642"/>
        <dbReference type="ChEBI" id="CHEBI:16335"/>
        <dbReference type="ChEBI" id="CHEBI:16708"/>
        <dbReference type="ChEBI" id="CHEBI:43474"/>
        <dbReference type="ChEBI" id="CHEBI:57720"/>
        <dbReference type="EC" id="2.4.2.1"/>
    </reaction>
    <physiologicalReaction direction="left-to-right" evidence="8">
        <dbReference type="Rhea" id="RHEA:27643"/>
    </physiologicalReaction>
</comment>
<dbReference type="NCBIfam" id="TIGR00726">
    <property type="entry name" value="peptidoglycan editing factor PgeF"/>
    <property type="match status" value="1"/>
</dbReference>
<comment type="catalytic activity">
    <reaction evidence="9">
        <text>S-methyl-5'-thioadenosine + phosphate = 5-(methylsulfanyl)-alpha-D-ribose 1-phosphate + adenine</text>
        <dbReference type="Rhea" id="RHEA:11852"/>
        <dbReference type="ChEBI" id="CHEBI:16708"/>
        <dbReference type="ChEBI" id="CHEBI:17509"/>
        <dbReference type="ChEBI" id="CHEBI:43474"/>
        <dbReference type="ChEBI" id="CHEBI:58533"/>
        <dbReference type="EC" id="2.4.2.28"/>
    </reaction>
    <physiologicalReaction direction="left-to-right" evidence="9">
        <dbReference type="Rhea" id="RHEA:11853"/>
    </physiologicalReaction>
</comment>
<dbReference type="AlphaFoldDB" id="A0AA90SMN6"/>
<evidence type="ECO:0000256" key="5">
    <source>
        <dbReference type="ARBA" id="ARBA00022801"/>
    </source>
</evidence>
<dbReference type="GO" id="GO:0017061">
    <property type="term" value="F:S-methyl-5-thioadenosine phosphorylase activity"/>
    <property type="evidence" value="ECO:0007669"/>
    <property type="project" value="UniProtKB-EC"/>
</dbReference>
<dbReference type="InterPro" id="IPR011324">
    <property type="entry name" value="Cytotoxic_necrot_fac-like_cat"/>
</dbReference>
<evidence type="ECO:0000256" key="8">
    <source>
        <dbReference type="ARBA" id="ARBA00048968"/>
    </source>
</evidence>
<evidence type="ECO:0000256" key="4">
    <source>
        <dbReference type="ARBA" id="ARBA00022723"/>
    </source>
</evidence>
<dbReference type="GO" id="GO:0005507">
    <property type="term" value="F:copper ion binding"/>
    <property type="evidence" value="ECO:0007669"/>
    <property type="project" value="TreeGrafter"/>
</dbReference>
<keyword evidence="12" id="KW-1185">Reference proteome</keyword>
<organism evidence="11 12">
    <name type="scientific">Candidatus Endonucleibacter bathymodioli</name>
    <dbReference type="NCBI Taxonomy" id="539814"/>
    <lineage>
        <taxon>Bacteria</taxon>
        <taxon>Pseudomonadati</taxon>
        <taxon>Pseudomonadota</taxon>
        <taxon>Gammaproteobacteria</taxon>
        <taxon>Oceanospirillales</taxon>
        <taxon>Endozoicomonadaceae</taxon>
        <taxon>Candidatus Endonucleibacter</taxon>
    </lineage>
</organism>
<keyword evidence="5" id="KW-0378">Hydrolase</keyword>
<comment type="catalytic activity">
    <reaction evidence="7">
        <text>adenosine + H2O + H(+) = inosine + NH4(+)</text>
        <dbReference type="Rhea" id="RHEA:24408"/>
        <dbReference type="ChEBI" id="CHEBI:15377"/>
        <dbReference type="ChEBI" id="CHEBI:15378"/>
        <dbReference type="ChEBI" id="CHEBI:16335"/>
        <dbReference type="ChEBI" id="CHEBI:17596"/>
        <dbReference type="ChEBI" id="CHEBI:28938"/>
        <dbReference type="EC" id="3.5.4.4"/>
    </reaction>
    <physiologicalReaction direction="left-to-right" evidence="7">
        <dbReference type="Rhea" id="RHEA:24409"/>
    </physiologicalReaction>
</comment>
<comment type="catalytic activity">
    <reaction evidence="1">
        <text>inosine + phosphate = alpha-D-ribose 1-phosphate + hypoxanthine</text>
        <dbReference type="Rhea" id="RHEA:27646"/>
        <dbReference type="ChEBI" id="CHEBI:17368"/>
        <dbReference type="ChEBI" id="CHEBI:17596"/>
        <dbReference type="ChEBI" id="CHEBI:43474"/>
        <dbReference type="ChEBI" id="CHEBI:57720"/>
        <dbReference type="EC" id="2.4.2.1"/>
    </reaction>
    <physiologicalReaction direction="left-to-right" evidence="1">
        <dbReference type="Rhea" id="RHEA:27647"/>
    </physiologicalReaction>
</comment>
<keyword evidence="3" id="KW-0808">Transferase</keyword>
<evidence type="ECO:0000256" key="10">
    <source>
        <dbReference type="RuleBase" id="RU361274"/>
    </source>
</evidence>
<evidence type="ECO:0000256" key="7">
    <source>
        <dbReference type="ARBA" id="ARBA00047989"/>
    </source>
</evidence>
<evidence type="ECO:0000313" key="11">
    <source>
        <dbReference type="EMBL" id="MDP0589036.1"/>
    </source>
</evidence>
<comment type="caution">
    <text evidence="11">The sequence shown here is derived from an EMBL/GenBank/DDBJ whole genome shotgun (WGS) entry which is preliminary data.</text>
</comment>
<evidence type="ECO:0000256" key="6">
    <source>
        <dbReference type="ARBA" id="ARBA00022833"/>
    </source>
</evidence>
<dbReference type="PANTHER" id="PTHR30616:SF2">
    <property type="entry name" value="PURINE NUCLEOSIDE PHOSPHORYLASE LACC1"/>
    <property type="match status" value="1"/>
</dbReference>
<evidence type="ECO:0000256" key="2">
    <source>
        <dbReference type="ARBA" id="ARBA00007353"/>
    </source>
</evidence>
<dbReference type="Proteomes" id="UP001178148">
    <property type="component" value="Unassembled WGS sequence"/>
</dbReference>
<keyword evidence="4" id="KW-0479">Metal-binding</keyword>
<gene>
    <name evidence="11" type="primary">pgeF</name>
    <name evidence="11" type="ORF">QS748_07510</name>
</gene>
<dbReference type="InterPro" id="IPR003730">
    <property type="entry name" value="Cu_polyphenol_OxRdtase"/>
</dbReference>